<feature type="transmembrane region" description="Helical" evidence="6">
    <location>
        <begin position="77"/>
        <end position="96"/>
    </location>
</feature>
<feature type="transmembrane region" description="Helical" evidence="6">
    <location>
        <begin position="102"/>
        <end position="121"/>
    </location>
</feature>
<dbReference type="GO" id="GO:0022857">
    <property type="term" value="F:transmembrane transporter activity"/>
    <property type="evidence" value="ECO:0007669"/>
    <property type="project" value="InterPro"/>
</dbReference>
<protein>
    <submittedName>
        <fullName evidence="8">Multidrug efflux MFS transporter</fullName>
    </submittedName>
</protein>
<dbReference type="Pfam" id="PF07690">
    <property type="entry name" value="MFS_1"/>
    <property type="match status" value="1"/>
</dbReference>
<dbReference type="Gene3D" id="1.20.1250.20">
    <property type="entry name" value="MFS general substrate transporter like domains"/>
    <property type="match status" value="1"/>
</dbReference>
<dbReference type="InterPro" id="IPR036259">
    <property type="entry name" value="MFS_trans_sf"/>
</dbReference>
<dbReference type="SUPFAM" id="SSF103473">
    <property type="entry name" value="MFS general substrate transporter"/>
    <property type="match status" value="1"/>
</dbReference>
<dbReference type="PRINTS" id="PR01036">
    <property type="entry name" value="TCRTETB"/>
</dbReference>
<name>A0AAE6ILE5_LEUCA</name>
<feature type="transmembrane region" description="Helical" evidence="6">
    <location>
        <begin position="162"/>
        <end position="186"/>
    </location>
</feature>
<keyword evidence="4 6" id="KW-1133">Transmembrane helix</keyword>
<dbReference type="InterPro" id="IPR020846">
    <property type="entry name" value="MFS_dom"/>
</dbReference>
<proteinExistence type="predicted"/>
<feature type="transmembrane region" description="Helical" evidence="6">
    <location>
        <begin position="352"/>
        <end position="379"/>
    </location>
</feature>
<feature type="transmembrane region" description="Helical" evidence="6">
    <location>
        <begin position="295"/>
        <end position="315"/>
    </location>
</feature>
<dbReference type="InterPro" id="IPR011701">
    <property type="entry name" value="MFS"/>
</dbReference>
<gene>
    <name evidence="8" type="ORF">FGL89_03800</name>
</gene>
<dbReference type="PANTHER" id="PTHR42718:SF9">
    <property type="entry name" value="MAJOR FACILITATOR SUPERFAMILY MULTIDRUG TRANSPORTER MFSC"/>
    <property type="match status" value="1"/>
</dbReference>
<feature type="transmembrane region" description="Helical" evidence="6">
    <location>
        <begin position="391"/>
        <end position="411"/>
    </location>
</feature>
<reference evidence="8 9" key="1">
    <citation type="submission" date="2019-06" db="EMBL/GenBank/DDBJ databases">
        <title>Genome analyses of bacteria isolated from kimchi.</title>
        <authorList>
            <person name="Lee S."/>
            <person name="Ahn S."/>
            <person name="Roh S."/>
        </authorList>
    </citation>
    <scope>NUCLEOTIDE SEQUENCE [LARGE SCALE GENOMIC DNA]</scope>
    <source>
        <strain evidence="8 9">CBA3620</strain>
    </source>
</reference>
<keyword evidence="3 6" id="KW-0812">Transmembrane</keyword>
<organism evidence="8 9">
    <name type="scientific">Leuconostoc carnosum</name>
    <dbReference type="NCBI Taxonomy" id="1252"/>
    <lineage>
        <taxon>Bacteria</taxon>
        <taxon>Bacillati</taxon>
        <taxon>Bacillota</taxon>
        <taxon>Bacilli</taxon>
        <taxon>Lactobacillales</taxon>
        <taxon>Lactobacillaceae</taxon>
        <taxon>Leuconostoc</taxon>
    </lineage>
</organism>
<feature type="transmembrane region" description="Helical" evidence="6">
    <location>
        <begin position="133"/>
        <end position="150"/>
    </location>
</feature>
<dbReference type="EMBL" id="CP042374">
    <property type="protein sequence ID" value="QEA34078.1"/>
    <property type="molecule type" value="Genomic_DNA"/>
</dbReference>
<feature type="transmembrane region" description="Helical" evidence="6">
    <location>
        <begin position="224"/>
        <end position="242"/>
    </location>
</feature>
<feature type="transmembrane region" description="Helical" evidence="6">
    <location>
        <begin position="50"/>
        <end position="70"/>
    </location>
</feature>
<dbReference type="GO" id="GO:0005886">
    <property type="term" value="C:plasma membrane"/>
    <property type="evidence" value="ECO:0007669"/>
    <property type="project" value="UniProtKB-SubCell"/>
</dbReference>
<evidence type="ECO:0000256" key="2">
    <source>
        <dbReference type="ARBA" id="ARBA00022448"/>
    </source>
</evidence>
<dbReference type="PANTHER" id="PTHR42718">
    <property type="entry name" value="MAJOR FACILITATOR SUPERFAMILY MULTIDRUG TRANSPORTER MFSC"/>
    <property type="match status" value="1"/>
</dbReference>
<keyword evidence="2" id="KW-0813">Transport</keyword>
<evidence type="ECO:0000256" key="1">
    <source>
        <dbReference type="ARBA" id="ARBA00004651"/>
    </source>
</evidence>
<dbReference type="PROSITE" id="PS50850">
    <property type="entry name" value="MFS"/>
    <property type="match status" value="1"/>
</dbReference>
<feature type="domain" description="Major facilitator superfamily (MFS) profile" evidence="7">
    <location>
        <begin position="12"/>
        <end position="449"/>
    </location>
</feature>
<evidence type="ECO:0000313" key="8">
    <source>
        <dbReference type="EMBL" id="QEA34078.1"/>
    </source>
</evidence>
<evidence type="ECO:0000256" key="6">
    <source>
        <dbReference type="SAM" id="Phobius"/>
    </source>
</evidence>
<dbReference type="AlphaFoldDB" id="A0AAE6ILE5"/>
<accession>A0AAE6ILE5</accession>
<comment type="subcellular location">
    <subcellularLocation>
        <location evidence="1">Cell membrane</location>
        <topology evidence="1">Multi-pass membrane protein</topology>
    </subcellularLocation>
</comment>
<evidence type="ECO:0000259" key="7">
    <source>
        <dbReference type="PROSITE" id="PS50850"/>
    </source>
</evidence>
<feature type="transmembrane region" description="Helical" evidence="6">
    <location>
        <begin position="327"/>
        <end position="346"/>
    </location>
</feature>
<evidence type="ECO:0000256" key="4">
    <source>
        <dbReference type="ARBA" id="ARBA00022989"/>
    </source>
</evidence>
<sequence length="450" mass="49072">MMEKVSLKTALGIVSVALVAFSGIMAETAMNVTFPVLTKVFNTNLNLIQWVTTAYLLAVTVMVTTSAYLTKRFSSRMLWLVSVFIFIIGTLIAGLANNIPVLLLGRILEGISAGIAMPLVFNVVVATVPHAKIGVWMGLAALVVSLAPSFGPTYGGVLVDTLGWRSIFFILLIAPILSLILGWRTVVAIERYPVKQKFDALAFSLLSIFLIVTLLVVNQLEQGRVNWLLVSIIIVTLVAFIWRGRHSKQSFLDLKLFTEVKFVALLLPISLYMFVMLGLNLIIPTFLQEVLHTSSFLAGFSLLPGSLIGAFLNPIFGRVYDLKGAKLPLYVGNWIFTIVVLIMAIWTQHLALISIIMLYIVFIIGRNMAFTGAQTAALVDVPASEKSDATAIIQTLQMFMGALGTTVGALLQAKLGGLHGFQIFGYLSIIIAILILGLIMLYFNASKKNA</sequence>
<keyword evidence="5 6" id="KW-0472">Membrane</keyword>
<dbReference type="Gene3D" id="1.20.1720.10">
    <property type="entry name" value="Multidrug resistance protein D"/>
    <property type="match status" value="1"/>
</dbReference>
<evidence type="ECO:0000256" key="5">
    <source>
        <dbReference type="ARBA" id="ARBA00023136"/>
    </source>
</evidence>
<evidence type="ECO:0000313" key="9">
    <source>
        <dbReference type="Proteomes" id="UP000321332"/>
    </source>
</evidence>
<dbReference type="Proteomes" id="UP000321332">
    <property type="component" value="Chromosome"/>
</dbReference>
<evidence type="ECO:0000256" key="3">
    <source>
        <dbReference type="ARBA" id="ARBA00022692"/>
    </source>
</evidence>
<feature type="transmembrane region" description="Helical" evidence="6">
    <location>
        <begin position="198"/>
        <end position="218"/>
    </location>
</feature>
<feature type="transmembrane region" description="Helical" evidence="6">
    <location>
        <begin position="262"/>
        <end position="283"/>
    </location>
</feature>
<feature type="transmembrane region" description="Helical" evidence="6">
    <location>
        <begin position="423"/>
        <end position="443"/>
    </location>
</feature>